<dbReference type="RefSeq" id="WP_125563525.1">
    <property type="nucleotide sequence ID" value="NZ_RBVX01000124.1"/>
</dbReference>
<dbReference type="AlphaFoldDB" id="A0A428MRW7"/>
<evidence type="ECO:0000313" key="1">
    <source>
        <dbReference type="EMBL" id="RSL28891.1"/>
    </source>
</evidence>
<comment type="caution">
    <text evidence="1">The sequence shown here is derived from an EMBL/GenBank/DDBJ whole genome shotgun (WGS) entry which is preliminary data.</text>
</comment>
<accession>A0A428MRW7</accession>
<evidence type="ECO:0000313" key="2">
    <source>
        <dbReference type="Proteomes" id="UP000275076"/>
    </source>
</evidence>
<sequence>MTKSTKQTRTIELPELPKEVADALEHLKSRRSAEEILATVANPNDCWYPLNKYGKINDCSVEKLAIALFVGYTVANTPEENVREYYEGMFNSRVGPFSSGRIKTITEWNGEIRGIKRTLDILGITIPGVNAPAEETEEFGYDE</sequence>
<name>A0A428MRW7_9BACI</name>
<proteinExistence type="predicted"/>
<gene>
    <name evidence="1" type="ORF">D7Z54_34100</name>
</gene>
<organism evidence="1 2">
    <name type="scientific">Salibacterium salarium</name>
    <dbReference type="NCBI Taxonomy" id="284579"/>
    <lineage>
        <taxon>Bacteria</taxon>
        <taxon>Bacillati</taxon>
        <taxon>Bacillota</taxon>
        <taxon>Bacilli</taxon>
        <taxon>Bacillales</taxon>
        <taxon>Bacillaceae</taxon>
    </lineage>
</organism>
<reference evidence="1 2" key="1">
    <citation type="submission" date="2018-10" db="EMBL/GenBank/DDBJ databases">
        <title>Draft genome sequence of Bacillus salarius IM0101, isolated from a hypersaline soil in Inner Mongolia, China.</title>
        <authorList>
            <person name="Yamprayoonswat W."/>
            <person name="Boonvisut S."/>
            <person name="Jumpathong W."/>
            <person name="Sittihan S."/>
            <person name="Ruangsuj P."/>
            <person name="Wanthongcharoen S."/>
            <person name="Thongpramul N."/>
            <person name="Pimmason S."/>
            <person name="Yu B."/>
            <person name="Yasawong M."/>
        </authorList>
    </citation>
    <scope>NUCLEOTIDE SEQUENCE [LARGE SCALE GENOMIC DNA]</scope>
    <source>
        <strain evidence="1 2">IM0101</strain>
    </source>
</reference>
<keyword evidence="2" id="KW-1185">Reference proteome</keyword>
<protein>
    <submittedName>
        <fullName evidence="1">Uncharacterized protein</fullName>
    </submittedName>
</protein>
<dbReference type="OrthoDB" id="2936090at2"/>
<dbReference type="Proteomes" id="UP000275076">
    <property type="component" value="Unassembled WGS sequence"/>
</dbReference>
<dbReference type="EMBL" id="RBVX01000124">
    <property type="protein sequence ID" value="RSL28891.1"/>
    <property type="molecule type" value="Genomic_DNA"/>
</dbReference>